<dbReference type="RefSeq" id="WP_224827989.1">
    <property type="nucleotide sequence ID" value="NZ_JAIVEF010000003.1"/>
</dbReference>
<dbReference type="InterPro" id="IPR050261">
    <property type="entry name" value="FrsA_esterase"/>
</dbReference>
<accession>A0ABD5Q9V7</accession>
<gene>
    <name evidence="6" type="ORF">ACFPFO_01680</name>
</gene>
<dbReference type="AlphaFoldDB" id="A0ABD5Q9V7"/>
<dbReference type="Gene3D" id="3.40.50.1820">
    <property type="entry name" value="alpha/beta hydrolase"/>
    <property type="match status" value="2"/>
</dbReference>
<sequence>MYPTPEDYPLHPDRVAGEPDSPDERARREAYLEELRPLLALEADEHGSDPRVSHRDASWQEWQARTGELPPDFEALPATAALPDPLENLADGSRITSREEWADQRERIGHQLQHWLYGRMPPAPGEVEATELDRRRAESATVRDVRLSFGPDGEELTLDLRLLVPDGEGPFPVFMTQWTHRDWAAMAVRRGFLAVVYAAADGRDDAADYGEQYEEYDFQLLARRAWAASRAVDYLEDLPDADDDRIALTGASRNGKQSLLAAAFDERIDAVAPCSAGSGATVPARFDRDDFYAGDMALHARLRRSWFHPRWRFFVGRENRLLVDANSLVSLVAPRACLLQTAKNERTTSGWAVEKVYESAKTAYDLFGAGDGLALQYREGRHARTTRDVQAILDFFDRAFDRGEYDDPTRLYHEFSFEEWADSHPLDTSEFPERGPEDLLLAGSDEGGDDGPIESVAGWERKEAAVRERLQWSLGEAPPRAPMVPEDDTGTVLRGWGSPDYRHDVIGRPESTDEIGKCWLSPSHTFGERFSADLYYPRDGGDEGPAESGPHPVVVWLHPYSYNVGYGAAGRGQVPIEEAIDRGFALCCFDLPGFGTRITEAEGFYERHPDWSKMGAFVEDALAAVESLAALEFVDAERISLLGYSLGGTVSLYAAALDDRIRSVASVCGLPHFRGSDAETERENAVIGRFSHLHGLQPRLGHFRDAPRRTPIDFDEVLGSIAPRPALAVAPSMDWTHPQADVLRCTEAAREVYDLYDAGGNFDVWAPEDLLSFDYHEARLHNETIPEHAAIEPQRRARVFDWLARNG</sequence>
<evidence type="ECO:0000313" key="6">
    <source>
        <dbReference type="EMBL" id="MFC4986506.1"/>
    </source>
</evidence>
<dbReference type="SUPFAM" id="SSF53474">
    <property type="entry name" value="alpha/beta-Hydrolases"/>
    <property type="match status" value="2"/>
</dbReference>
<feature type="region of interest" description="Disordered" evidence="4">
    <location>
        <begin position="1"/>
        <end position="28"/>
    </location>
</feature>
<dbReference type="PANTHER" id="PTHR22946:SF9">
    <property type="entry name" value="POLYKETIDE TRANSFERASE AF380"/>
    <property type="match status" value="1"/>
</dbReference>
<evidence type="ECO:0000256" key="2">
    <source>
        <dbReference type="ARBA" id="ARBA00022729"/>
    </source>
</evidence>
<feature type="domain" description="4-O-methyl-glucuronoyl methylesterase-like" evidence="5">
    <location>
        <begin position="620"/>
        <end position="754"/>
    </location>
</feature>
<dbReference type="Pfam" id="PF22244">
    <property type="entry name" value="GCE_fung"/>
    <property type="match status" value="2"/>
</dbReference>
<keyword evidence="2" id="KW-0732">Signal</keyword>
<dbReference type="EMBL" id="JBHSJG010000005">
    <property type="protein sequence ID" value="MFC4986506.1"/>
    <property type="molecule type" value="Genomic_DNA"/>
</dbReference>
<reference evidence="6 7" key="1">
    <citation type="journal article" date="2019" name="Int. J. Syst. Evol. Microbiol.">
        <title>The Global Catalogue of Microorganisms (GCM) 10K type strain sequencing project: providing services to taxonomists for standard genome sequencing and annotation.</title>
        <authorList>
            <consortium name="The Broad Institute Genomics Platform"/>
            <consortium name="The Broad Institute Genome Sequencing Center for Infectious Disease"/>
            <person name="Wu L."/>
            <person name="Ma J."/>
        </authorList>
    </citation>
    <scope>NUCLEOTIDE SEQUENCE [LARGE SCALE GENOMIC DNA]</scope>
    <source>
        <strain evidence="6 7">CGMCC 1.15824</strain>
    </source>
</reference>
<organism evidence="6 7">
    <name type="scientific">Saliphagus infecundisoli</name>
    <dbReference type="NCBI Taxonomy" id="1849069"/>
    <lineage>
        <taxon>Archaea</taxon>
        <taxon>Methanobacteriati</taxon>
        <taxon>Methanobacteriota</taxon>
        <taxon>Stenosarchaea group</taxon>
        <taxon>Halobacteria</taxon>
        <taxon>Halobacteriales</taxon>
        <taxon>Natrialbaceae</taxon>
        <taxon>Saliphagus</taxon>
    </lineage>
</organism>
<proteinExistence type="predicted"/>
<evidence type="ECO:0000313" key="7">
    <source>
        <dbReference type="Proteomes" id="UP001595925"/>
    </source>
</evidence>
<evidence type="ECO:0000259" key="5">
    <source>
        <dbReference type="Pfam" id="PF22244"/>
    </source>
</evidence>
<dbReference type="PANTHER" id="PTHR22946">
    <property type="entry name" value="DIENELACTONE HYDROLASE DOMAIN-CONTAINING PROTEIN-RELATED"/>
    <property type="match status" value="1"/>
</dbReference>
<evidence type="ECO:0000256" key="1">
    <source>
        <dbReference type="ARBA" id="ARBA00022487"/>
    </source>
</evidence>
<keyword evidence="1" id="KW-0719">Serine esterase</keyword>
<dbReference type="GO" id="GO:0052689">
    <property type="term" value="F:carboxylic ester hydrolase activity"/>
    <property type="evidence" value="ECO:0007669"/>
    <property type="project" value="UniProtKB-KW"/>
</dbReference>
<feature type="domain" description="4-O-methyl-glucuronoyl methylesterase-like" evidence="5">
    <location>
        <begin position="153"/>
        <end position="368"/>
    </location>
</feature>
<dbReference type="Proteomes" id="UP001595925">
    <property type="component" value="Unassembled WGS sequence"/>
</dbReference>
<feature type="compositionally biased region" description="Basic and acidic residues" evidence="4">
    <location>
        <begin position="8"/>
        <end position="28"/>
    </location>
</feature>
<evidence type="ECO:0000256" key="4">
    <source>
        <dbReference type="SAM" id="MobiDB-lite"/>
    </source>
</evidence>
<dbReference type="InterPro" id="IPR029058">
    <property type="entry name" value="AB_hydrolase_fold"/>
</dbReference>
<comment type="caution">
    <text evidence="6">The sequence shown here is derived from an EMBL/GenBank/DDBJ whole genome shotgun (WGS) entry which is preliminary data.</text>
</comment>
<dbReference type="InterPro" id="IPR054579">
    <property type="entry name" value="GCE-like_dom"/>
</dbReference>
<evidence type="ECO:0000256" key="3">
    <source>
        <dbReference type="ARBA" id="ARBA00022801"/>
    </source>
</evidence>
<keyword evidence="3 6" id="KW-0378">Hydrolase</keyword>
<protein>
    <submittedName>
        <fullName evidence="6">Alpha/beta fold hydrolase</fullName>
    </submittedName>
</protein>
<keyword evidence="7" id="KW-1185">Reference proteome</keyword>
<name>A0ABD5Q9V7_9EURY</name>